<sequence>MQNLNMNKGICFPSLSERERDRPSTPLFGMGNTNFTDNLK</sequence>
<evidence type="ECO:0000313" key="4">
    <source>
        <dbReference type="EMBL" id="DAD49309.1"/>
    </source>
</evidence>
<keyword evidence="5" id="KW-1185">Reference proteome</keyword>
<dbReference type="AlphaFoldDB" id="A0A822Y351"/>
<dbReference type="EMBL" id="DUZY01000030">
    <property type="protein sequence ID" value="DAD49309.1"/>
    <property type="molecule type" value="Genomic_DNA"/>
</dbReference>
<evidence type="ECO:0000313" key="3">
    <source>
        <dbReference type="EMBL" id="DAD25565.1"/>
    </source>
</evidence>
<name>A0A822Y351_NELNU</name>
<organism evidence="2 5">
    <name type="scientific">Nelumbo nucifera</name>
    <name type="common">Sacred lotus</name>
    <dbReference type="NCBI Taxonomy" id="4432"/>
    <lineage>
        <taxon>Eukaryota</taxon>
        <taxon>Viridiplantae</taxon>
        <taxon>Streptophyta</taxon>
        <taxon>Embryophyta</taxon>
        <taxon>Tracheophyta</taxon>
        <taxon>Spermatophyta</taxon>
        <taxon>Magnoliopsida</taxon>
        <taxon>Proteales</taxon>
        <taxon>Nelumbonaceae</taxon>
        <taxon>Nelumbo</taxon>
    </lineage>
</organism>
<accession>A0A822Y351</accession>
<dbReference type="EMBL" id="DUZY01000001">
    <property type="protein sequence ID" value="DAD25565.1"/>
    <property type="molecule type" value="Genomic_DNA"/>
</dbReference>
<evidence type="ECO:0000313" key="5">
    <source>
        <dbReference type="Proteomes" id="UP000607653"/>
    </source>
</evidence>
<evidence type="ECO:0000256" key="1">
    <source>
        <dbReference type="SAM" id="MobiDB-lite"/>
    </source>
</evidence>
<comment type="caution">
    <text evidence="2">The sequence shown here is derived from an EMBL/GenBank/DDBJ whole genome shotgun (WGS) entry which is preliminary data.</text>
</comment>
<dbReference type="EMBL" id="DUZY01000001">
    <property type="protein sequence ID" value="DAD25495.1"/>
    <property type="molecule type" value="Genomic_DNA"/>
</dbReference>
<proteinExistence type="predicted"/>
<protein>
    <submittedName>
        <fullName evidence="2">Uncharacterized protein</fullName>
    </submittedName>
</protein>
<gene>
    <name evidence="2" type="ORF">HUJ06_026959</name>
    <name evidence="3" type="ORF">HUJ06_027029</name>
    <name evidence="4" type="ORF">HUJ06_032030</name>
</gene>
<feature type="region of interest" description="Disordered" evidence="1">
    <location>
        <begin position="1"/>
        <end position="40"/>
    </location>
</feature>
<evidence type="ECO:0000313" key="2">
    <source>
        <dbReference type="EMBL" id="DAD25495.1"/>
    </source>
</evidence>
<reference evidence="2 5" key="1">
    <citation type="journal article" date="2020" name="Mol. Biol. Evol.">
        <title>Distinct Expression and Methylation Patterns for Genes with Different Fates following a Single Whole-Genome Duplication in Flowering Plants.</title>
        <authorList>
            <person name="Shi T."/>
            <person name="Rahmani R.S."/>
            <person name="Gugger P.F."/>
            <person name="Wang M."/>
            <person name="Li H."/>
            <person name="Zhang Y."/>
            <person name="Li Z."/>
            <person name="Wang Q."/>
            <person name="Van de Peer Y."/>
            <person name="Marchal K."/>
            <person name="Chen J."/>
        </authorList>
    </citation>
    <scope>NUCLEOTIDE SEQUENCE [LARGE SCALE GENOMIC DNA]</scope>
    <source>
        <tissue evidence="2">Leaf</tissue>
    </source>
</reference>
<dbReference type="Proteomes" id="UP000607653">
    <property type="component" value="Unassembled WGS sequence"/>
</dbReference>
<feature type="compositionally biased region" description="Polar residues" evidence="1">
    <location>
        <begin position="31"/>
        <end position="40"/>
    </location>
</feature>